<dbReference type="AlphaFoldDB" id="A0AAD6BR63"/>
<dbReference type="EMBL" id="JAPTMU010000001">
    <property type="protein sequence ID" value="KAJ4948717.1"/>
    <property type="molecule type" value="Genomic_DNA"/>
</dbReference>
<keyword evidence="3 7" id="KW-0812">Transmembrane</keyword>
<dbReference type="Gene3D" id="3.10.20.90">
    <property type="entry name" value="Phosphatidylinositol 3-kinase Catalytic Subunit, Chain A, domain 1"/>
    <property type="match status" value="1"/>
</dbReference>
<dbReference type="SUPFAM" id="SSF54236">
    <property type="entry name" value="Ubiquitin-like"/>
    <property type="match status" value="1"/>
</dbReference>
<comment type="caution">
    <text evidence="10">The sequence shown here is derived from an EMBL/GenBank/DDBJ whole genome shotgun (WGS) entry which is preliminary data.</text>
</comment>
<evidence type="ECO:0000259" key="9">
    <source>
        <dbReference type="PROSITE" id="PS50053"/>
    </source>
</evidence>
<comment type="catalytic activity">
    <reaction evidence="7">
        <text>L-cysteinyl-[protein] + hexadecanoyl-CoA = S-hexadecanoyl-L-cysteinyl-[protein] + CoA</text>
        <dbReference type="Rhea" id="RHEA:36683"/>
        <dbReference type="Rhea" id="RHEA-COMP:10131"/>
        <dbReference type="Rhea" id="RHEA-COMP:11032"/>
        <dbReference type="ChEBI" id="CHEBI:29950"/>
        <dbReference type="ChEBI" id="CHEBI:57287"/>
        <dbReference type="ChEBI" id="CHEBI:57379"/>
        <dbReference type="ChEBI" id="CHEBI:74151"/>
        <dbReference type="EC" id="2.3.1.225"/>
    </reaction>
</comment>
<dbReference type="InterPro" id="IPR000626">
    <property type="entry name" value="Ubiquitin-like_dom"/>
</dbReference>
<dbReference type="EC" id="2.3.1.225" evidence="7"/>
<dbReference type="PANTHER" id="PTHR12246">
    <property type="entry name" value="PALMITOYLTRANSFERASE ZDHHC16"/>
    <property type="match status" value="1"/>
</dbReference>
<evidence type="ECO:0000256" key="7">
    <source>
        <dbReference type="RuleBase" id="RU079119"/>
    </source>
</evidence>
<comment type="subcellular location">
    <subcellularLocation>
        <location evidence="1">Membrane</location>
        <topology evidence="1">Multi-pass membrane protein</topology>
    </subcellularLocation>
</comment>
<keyword evidence="4 7" id="KW-1133">Transmembrane helix</keyword>
<evidence type="ECO:0000313" key="10">
    <source>
        <dbReference type="EMBL" id="KAJ4948717.1"/>
    </source>
</evidence>
<feature type="transmembrane region" description="Helical" evidence="7">
    <location>
        <begin position="272"/>
        <end position="294"/>
    </location>
</feature>
<keyword evidence="6 7" id="KW-0012">Acyltransferase</keyword>
<evidence type="ECO:0000256" key="8">
    <source>
        <dbReference type="SAM" id="MobiDB-lite"/>
    </source>
</evidence>
<comment type="domain">
    <text evidence="7">The DHHC domain is required for palmitoyltransferase activity.</text>
</comment>
<feature type="region of interest" description="Disordered" evidence="8">
    <location>
        <begin position="412"/>
        <end position="440"/>
    </location>
</feature>
<dbReference type="InterPro" id="IPR029071">
    <property type="entry name" value="Ubiquitin-like_domsf"/>
</dbReference>
<reference evidence="10" key="1">
    <citation type="submission" date="2022-11" db="EMBL/GenBank/DDBJ databases">
        <title>Chromosome-level genome of Pogonophryne albipinna.</title>
        <authorList>
            <person name="Jo E."/>
        </authorList>
    </citation>
    <scope>NUCLEOTIDE SEQUENCE</scope>
    <source>
        <strain evidence="10">SGF0006</strain>
        <tissue evidence="10">Muscle</tissue>
    </source>
</reference>
<feature type="transmembrane region" description="Helical" evidence="7">
    <location>
        <begin position="106"/>
        <end position="126"/>
    </location>
</feature>
<dbReference type="PROSITE" id="PS50053">
    <property type="entry name" value="UBIQUITIN_2"/>
    <property type="match status" value="1"/>
</dbReference>
<dbReference type="InterPro" id="IPR039859">
    <property type="entry name" value="PFA4/ZDH16/20/ERF2-like"/>
</dbReference>
<feature type="transmembrane region" description="Helical" evidence="7">
    <location>
        <begin position="70"/>
        <end position="94"/>
    </location>
</feature>
<dbReference type="Gene3D" id="1.20.225.20">
    <property type="entry name" value="Ub domain-containing protein, DC-UbP/UBTD2, N-terminal domain"/>
    <property type="match status" value="1"/>
</dbReference>
<protein>
    <recommendedName>
        <fullName evidence="7">Palmitoyltransferase</fullName>
        <ecNumber evidence="7">2.3.1.225</ecNumber>
    </recommendedName>
</protein>
<name>A0AAD6BR63_9TELE</name>
<dbReference type="InterPro" id="IPR001594">
    <property type="entry name" value="Palmitoyltrfase_DHHC"/>
</dbReference>
<evidence type="ECO:0000256" key="6">
    <source>
        <dbReference type="ARBA" id="ARBA00023315"/>
    </source>
</evidence>
<evidence type="ECO:0000256" key="5">
    <source>
        <dbReference type="ARBA" id="ARBA00023136"/>
    </source>
</evidence>
<evidence type="ECO:0000256" key="2">
    <source>
        <dbReference type="ARBA" id="ARBA00022679"/>
    </source>
</evidence>
<feature type="transmembrane region" description="Helical" evidence="7">
    <location>
        <begin position="191"/>
        <end position="214"/>
    </location>
</feature>
<dbReference type="InterPro" id="IPR032752">
    <property type="entry name" value="DC-UbP/UBTD2_N"/>
</dbReference>
<dbReference type="Pfam" id="PF00240">
    <property type="entry name" value="ubiquitin"/>
    <property type="match status" value="1"/>
</dbReference>
<evidence type="ECO:0000313" key="11">
    <source>
        <dbReference type="Proteomes" id="UP001219934"/>
    </source>
</evidence>
<dbReference type="GO" id="GO:0019706">
    <property type="term" value="F:protein-cysteine S-palmitoyltransferase activity"/>
    <property type="evidence" value="ECO:0007669"/>
    <property type="project" value="UniProtKB-EC"/>
</dbReference>
<dbReference type="PROSITE" id="PS50216">
    <property type="entry name" value="DHHC"/>
    <property type="match status" value="1"/>
</dbReference>
<evidence type="ECO:0000256" key="3">
    <source>
        <dbReference type="ARBA" id="ARBA00022692"/>
    </source>
</evidence>
<keyword evidence="11" id="KW-1185">Reference proteome</keyword>
<dbReference type="Pfam" id="PF01529">
    <property type="entry name" value="DHHC"/>
    <property type="match status" value="1"/>
</dbReference>
<evidence type="ECO:0000256" key="4">
    <source>
        <dbReference type="ARBA" id="ARBA00022989"/>
    </source>
</evidence>
<feature type="domain" description="Ubiquitin-like" evidence="9">
    <location>
        <begin position="562"/>
        <end position="637"/>
    </location>
</feature>
<comment type="similarity">
    <text evidence="7">Belongs to the DHHC palmitoyltransferase family.</text>
</comment>
<organism evidence="10 11">
    <name type="scientific">Pogonophryne albipinna</name>
    <dbReference type="NCBI Taxonomy" id="1090488"/>
    <lineage>
        <taxon>Eukaryota</taxon>
        <taxon>Metazoa</taxon>
        <taxon>Chordata</taxon>
        <taxon>Craniata</taxon>
        <taxon>Vertebrata</taxon>
        <taxon>Euteleostomi</taxon>
        <taxon>Actinopterygii</taxon>
        <taxon>Neopterygii</taxon>
        <taxon>Teleostei</taxon>
        <taxon>Neoteleostei</taxon>
        <taxon>Acanthomorphata</taxon>
        <taxon>Eupercaria</taxon>
        <taxon>Perciformes</taxon>
        <taxon>Notothenioidei</taxon>
        <taxon>Pogonophryne</taxon>
    </lineage>
</organism>
<feature type="transmembrane region" description="Helical" evidence="7">
    <location>
        <begin position="25"/>
        <end position="43"/>
    </location>
</feature>
<proteinExistence type="inferred from homology"/>
<evidence type="ECO:0000256" key="1">
    <source>
        <dbReference type="ARBA" id="ARBA00004141"/>
    </source>
</evidence>
<dbReference type="Pfam" id="PF16455">
    <property type="entry name" value="UBD"/>
    <property type="match status" value="1"/>
</dbReference>
<dbReference type="SMART" id="SM00213">
    <property type="entry name" value="UBQ"/>
    <property type="match status" value="1"/>
</dbReference>
<keyword evidence="5 7" id="KW-0472">Membrane</keyword>
<dbReference type="GO" id="GO:0016020">
    <property type="term" value="C:membrane"/>
    <property type="evidence" value="ECO:0007669"/>
    <property type="project" value="UniProtKB-SubCell"/>
</dbReference>
<accession>A0AAD6BR63</accession>
<dbReference type="InterPro" id="IPR038169">
    <property type="entry name" value="DC-UbP/UBTD2_N_sf"/>
</dbReference>
<sequence>MRWCPSSSCVRLRTCTKRRRNTLPLWIREIWAYIRLLVQSFYFNSLTDSDVVFDSVFEPVFWTVDYITRWFGTVFVFLVVVLTSSILAIAYLFVLPMVFRTYSTAWITWHVCYGHWNLVMIVFNYYKATMTHPGHPPTVKNDRPFVSVCKKCIIPKPARTHHCGICNRCILRMDHHCPWLNNCVGHLNHRYFFNFCLFMTMGCVFCSISGRNLFLDAYNAIERFKHTDVEKPGVPVTGMGVLIGLLPPGQTNYQTAAPPYTFKDKMINKSIIYMWVLTSTVSVALGALTCWHAVLISRGETSIERHLNHREKERMEKRGRVYKNPFDYGRLNNWKVFFGVQKRSHWLTRVLLPSGHTPPGDGLTWEAFPVKKDVIPADNFTWKQVWRWQANCRRMHNLADWISGTMMGGCVGRNRMDGQGSARSSTRSKKRGGRNEPLKKERPKWKCEYPMTEGQLRSKRDEFWDTAPAFDGRKEIWDALRAAALAAEGNDLELAQAIVDGACITLPHGSLTESYDELGNRYQLPGYTLAPPANLISETSSECQVSDSSQKQAQPAPCREEFQLRVRLSSGQDVRLTASLADSIAELKKQLEVEEDIAVTRQRWFFSGKLLIDKTRLQDAKIQKDFVVQVIVNMDPPAIAN</sequence>
<dbReference type="Proteomes" id="UP001219934">
    <property type="component" value="Unassembled WGS sequence"/>
</dbReference>
<gene>
    <name evidence="10" type="ORF">JOQ06_020242</name>
</gene>
<keyword evidence="2 7" id="KW-0808">Transferase</keyword>